<comment type="caution">
    <text evidence="2">The sequence shown here is derived from an EMBL/GenBank/DDBJ whole genome shotgun (WGS) entry which is preliminary data.</text>
</comment>
<dbReference type="AlphaFoldDB" id="A0A0D6MKG7"/>
<organism evidence="2 3">
    <name type="scientific">Tanticharoenia sakaeratensis NBRC 103193</name>
    <dbReference type="NCBI Taxonomy" id="1231623"/>
    <lineage>
        <taxon>Bacteria</taxon>
        <taxon>Pseudomonadati</taxon>
        <taxon>Pseudomonadota</taxon>
        <taxon>Alphaproteobacteria</taxon>
        <taxon>Acetobacterales</taxon>
        <taxon>Acetobacteraceae</taxon>
        <taxon>Tanticharoenia</taxon>
    </lineage>
</organism>
<name>A0A0D6MKG7_9PROT</name>
<gene>
    <name evidence="2" type="ORF">Tasa_017_057</name>
</gene>
<feature type="signal peptide" evidence="1">
    <location>
        <begin position="1"/>
        <end position="31"/>
    </location>
</feature>
<evidence type="ECO:0000256" key="1">
    <source>
        <dbReference type="SAM" id="SignalP"/>
    </source>
</evidence>
<dbReference type="Proteomes" id="UP000032679">
    <property type="component" value="Unassembled WGS sequence"/>
</dbReference>
<protein>
    <recommendedName>
        <fullName evidence="4">Glycine zipper domain-containing protein</fullName>
    </recommendedName>
</protein>
<keyword evidence="3" id="KW-1185">Reference proteome</keyword>
<dbReference type="STRING" id="1231623.Tasa_017_057"/>
<evidence type="ECO:0000313" key="3">
    <source>
        <dbReference type="Proteomes" id="UP000032679"/>
    </source>
</evidence>
<reference evidence="2 3" key="1">
    <citation type="submission" date="2012-10" db="EMBL/GenBank/DDBJ databases">
        <title>Genome sequencing of Tanticharoenia sakaeratensis NBRC 103193.</title>
        <authorList>
            <person name="Azuma Y."/>
            <person name="Hadano H."/>
            <person name="Hirakawa H."/>
            <person name="Matsushita K."/>
        </authorList>
    </citation>
    <scope>NUCLEOTIDE SEQUENCE [LARGE SCALE GENOMIC DNA]</scope>
    <source>
        <strain evidence="2 3">NBRC 103193</strain>
    </source>
</reference>
<dbReference type="EMBL" id="BALE01000017">
    <property type="protein sequence ID" value="GAN54174.1"/>
    <property type="molecule type" value="Genomic_DNA"/>
</dbReference>
<evidence type="ECO:0000313" key="2">
    <source>
        <dbReference type="EMBL" id="GAN54174.1"/>
    </source>
</evidence>
<sequence>MSDIMNYLNGRTATRAVVLLGCAPLMLAACANDYNPGSRALGGGLIGGGTGAAIGALAGGGRGAAIGALAGGVLGAGAGAVTTPNQPGAGANGYAQPYYRPAYGQNNWTQGGYGYAAPPPQQAAPAPQYGYGANAAPPPAYNNAYPQGGYPQGSYTQGGYGYGY</sequence>
<dbReference type="RefSeq" id="WP_241767687.1">
    <property type="nucleotide sequence ID" value="NZ_BALE01000017.1"/>
</dbReference>
<feature type="chain" id="PRO_5002308008" description="Glycine zipper domain-containing protein" evidence="1">
    <location>
        <begin position="32"/>
        <end position="164"/>
    </location>
</feature>
<keyword evidence="1" id="KW-0732">Signal</keyword>
<evidence type="ECO:0008006" key="4">
    <source>
        <dbReference type="Google" id="ProtNLM"/>
    </source>
</evidence>
<accession>A0A0D6MKG7</accession>
<proteinExistence type="predicted"/>